<dbReference type="Proteomes" id="UP001642409">
    <property type="component" value="Unassembled WGS sequence"/>
</dbReference>
<keyword evidence="4" id="KW-1185">Reference proteome</keyword>
<dbReference type="EMBL" id="CAXDID020000353">
    <property type="protein sequence ID" value="CAL6081570.1"/>
    <property type="molecule type" value="Genomic_DNA"/>
</dbReference>
<feature type="region of interest" description="Disordered" evidence="1">
    <location>
        <begin position="79"/>
        <end position="137"/>
    </location>
</feature>
<dbReference type="EMBL" id="CATOUU010001184">
    <property type="protein sequence ID" value="CAI9978305.1"/>
    <property type="molecule type" value="Genomic_DNA"/>
</dbReference>
<evidence type="ECO:0000313" key="2">
    <source>
        <dbReference type="EMBL" id="CAI9978305.1"/>
    </source>
</evidence>
<dbReference type="AlphaFoldDB" id="A0AA86S5B3"/>
<reference evidence="2" key="1">
    <citation type="submission" date="2023-06" db="EMBL/GenBank/DDBJ databases">
        <authorList>
            <person name="Kurt Z."/>
        </authorList>
    </citation>
    <scope>NUCLEOTIDE SEQUENCE</scope>
</reference>
<organism evidence="2">
    <name type="scientific">Hexamita inflata</name>
    <dbReference type="NCBI Taxonomy" id="28002"/>
    <lineage>
        <taxon>Eukaryota</taxon>
        <taxon>Metamonada</taxon>
        <taxon>Diplomonadida</taxon>
        <taxon>Hexamitidae</taxon>
        <taxon>Hexamitinae</taxon>
        <taxon>Hexamita</taxon>
    </lineage>
</organism>
<proteinExistence type="predicted"/>
<sequence length="221" mass="24431">MSEHRASPSSLAEQAATDSDILCALVKQNKYNTAYNNYQCRNLGSVTIQANICSNFNTTLLQLLEQAIQIKYLQFNRETEQKRVRSRSARIHPADSSTAQDAARKAHAGQRQTTRRGAPGHPGNAEEHWFGHTTSSTPHLIPSTENLFRQPQSTALGHYAWGTGCAERFLFLAAPAFLPVAREGFQSAPAVSRSGEPSAGLRGPESEERSTIRPWQKAREE</sequence>
<name>A0AA86S5B3_9EUKA</name>
<evidence type="ECO:0000256" key="1">
    <source>
        <dbReference type="SAM" id="MobiDB-lite"/>
    </source>
</evidence>
<feature type="compositionally biased region" description="Basic and acidic residues" evidence="1">
    <location>
        <begin position="204"/>
        <end position="221"/>
    </location>
</feature>
<evidence type="ECO:0000313" key="4">
    <source>
        <dbReference type="Proteomes" id="UP001642409"/>
    </source>
</evidence>
<comment type="caution">
    <text evidence="2">The sequence shown here is derived from an EMBL/GenBank/DDBJ whole genome shotgun (WGS) entry which is preliminary data.</text>
</comment>
<feature type="region of interest" description="Disordered" evidence="1">
    <location>
        <begin position="187"/>
        <end position="221"/>
    </location>
</feature>
<reference evidence="3 4" key="2">
    <citation type="submission" date="2024-07" db="EMBL/GenBank/DDBJ databases">
        <authorList>
            <person name="Akdeniz Z."/>
        </authorList>
    </citation>
    <scope>NUCLEOTIDE SEQUENCE [LARGE SCALE GENOMIC DNA]</scope>
</reference>
<protein>
    <submittedName>
        <fullName evidence="3">Hypothetical_protein</fullName>
    </submittedName>
</protein>
<accession>A0AA86S5B3</accession>
<gene>
    <name evidence="3" type="ORF">HINF_LOCUS60407</name>
    <name evidence="2" type="ORF">HINF_LOCUS65950</name>
</gene>
<evidence type="ECO:0000313" key="3">
    <source>
        <dbReference type="EMBL" id="CAL6081570.1"/>
    </source>
</evidence>